<comment type="caution">
    <text evidence="1">The sequence shown here is derived from an EMBL/GenBank/DDBJ whole genome shotgun (WGS) entry which is preliminary data.</text>
</comment>
<protein>
    <submittedName>
        <fullName evidence="1">Heterokaryon incompatibility protein-domain-containing protein</fullName>
    </submittedName>
</protein>
<name>A0ACB9YW55_9PEZI</name>
<gene>
    <name evidence="1" type="ORF">F4820DRAFT_379056</name>
</gene>
<dbReference type="EMBL" id="MU393507">
    <property type="protein sequence ID" value="KAI4863306.1"/>
    <property type="molecule type" value="Genomic_DNA"/>
</dbReference>
<reference evidence="1 2" key="1">
    <citation type="journal article" date="2022" name="New Phytol.">
        <title>Ecological generalism drives hyperdiversity of secondary metabolite gene clusters in xylarialean endophytes.</title>
        <authorList>
            <person name="Franco M.E.E."/>
            <person name="Wisecaver J.H."/>
            <person name="Arnold A.E."/>
            <person name="Ju Y.M."/>
            <person name="Slot J.C."/>
            <person name="Ahrendt S."/>
            <person name="Moore L.P."/>
            <person name="Eastman K.E."/>
            <person name="Scott K."/>
            <person name="Konkel Z."/>
            <person name="Mondo S.J."/>
            <person name="Kuo A."/>
            <person name="Hayes R.D."/>
            <person name="Haridas S."/>
            <person name="Andreopoulos B."/>
            <person name="Riley R."/>
            <person name="LaButti K."/>
            <person name="Pangilinan J."/>
            <person name="Lipzen A."/>
            <person name="Amirebrahimi M."/>
            <person name="Yan J."/>
            <person name="Adam C."/>
            <person name="Keymanesh K."/>
            <person name="Ng V."/>
            <person name="Louie K."/>
            <person name="Northen T."/>
            <person name="Drula E."/>
            <person name="Henrissat B."/>
            <person name="Hsieh H.M."/>
            <person name="Youens-Clark K."/>
            <person name="Lutzoni F."/>
            <person name="Miadlikowska J."/>
            <person name="Eastwood D.C."/>
            <person name="Hamelin R.C."/>
            <person name="Grigoriev I.V."/>
            <person name="U'Ren J.M."/>
        </authorList>
    </citation>
    <scope>NUCLEOTIDE SEQUENCE [LARGE SCALE GENOMIC DNA]</scope>
    <source>
        <strain evidence="1 2">CBS 119005</strain>
    </source>
</reference>
<sequence length="721" mass="82050">MQNLEGSERAKRRKIAVQDASEGTHALCTRCAAIDWEDMILQATERPVTVRHPLTREVILESTREKVPQGKDKYRPSEHFLKIEISSLKAPCPVCLLFSSLFREVDGSGAEWLEFRKANESFYGDADTLYPDFYDAESAGVGSLRAISALGLALEDSKEDSMSRRLRKIDSGKIDIELLRNWISTCRDQHGEECNSVEFEPIPSLRVIDVHTGLIERALPGCKFVTLSYVWGSSQPPAKESQEDRGQGVLETAPQTIKDVAWLTRELGYRYVWVDRYCIPQDDPKAKHDQIQTMDLIYQQSELTIVAAAGEGPEFGLPGIGGRARDVQVSAQVGKHTCLVTADQMCDSFFESKWRTRGWTYQEAICARKCVVFTSREMYFQCKATICREAVCRPERRDIFSANLDGGPTTIWDHIREYSRRQLSFDSDALNGILGIFRQHRMNPNPVYHYWGIPFATPDHESAEKSFLANLCWDIFTYDVEIQRRPDFPSWSWTGWKAPVTSFYDQYREPPKLDGSVSVHLDDGSVTGFREAFERYIKKNEFGKLSRFLTIECWTIELEIGFSDHSWRDEFDNDFYGPWVWPAGKPGLDEDSRVAIRLNLDGRATHTIPSKKCDGPFLGLVFEGLERFADRPKGTGSAKHDGFAIVAMKNGDCYERVGQIEIVDDELSRISTSTFERVARSSSPISDSESSRSLSESSDEEEFKVTDWLPREFQWQGVKLG</sequence>
<dbReference type="Proteomes" id="UP001497700">
    <property type="component" value="Unassembled WGS sequence"/>
</dbReference>
<proteinExistence type="predicted"/>
<evidence type="ECO:0000313" key="2">
    <source>
        <dbReference type="Proteomes" id="UP001497700"/>
    </source>
</evidence>
<accession>A0ACB9YW55</accession>
<evidence type="ECO:0000313" key="1">
    <source>
        <dbReference type="EMBL" id="KAI4863306.1"/>
    </source>
</evidence>
<organism evidence="1 2">
    <name type="scientific">Hypoxylon rubiginosum</name>
    <dbReference type="NCBI Taxonomy" id="110542"/>
    <lineage>
        <taxon>Eukaryota</taxon>
        <taxon>Fungi</taxon>
        <taxon>Dikarya</taxon>
        <taxon>Ascomycota</taxon>
        <taxon>Pezizomycotina</taxon>
        <taxon>Sordariomycetes</taxon>
        <taxon>Xylariomycetidae</taxon>
        <taxon>Xylariales</taxon>
        <taxon>Hypoxylaceae</taxon>
        <taxon>Hypoxylon</taxon>
    </lineage>
</organism>
<keyword evidence="2" id="KW-1185">Reference proteome</keyword>